<reference evidence="1 2" key="1">
    <citation type="submission" date="2017-08" db="EMBL/GenBank/DDBJ databases">
        <title>Complete genome of Colwellia sp. NB097-1, a psychrophile bacterium ioslated from Bering Sea.</title>
        <authorList>
            <person name="Chen X."/>
        </authorList>
    </citation>
    <scope>NUCLEOTIDE SEQUENCE [LARGE SCALE GENOMIC DNA]</scope>
    <source>
        <strain evidence="1 2">NB097-1</strain>
    </source>
</reference>
<dbReference type="AlphaFoldDB" id="A0A222G5F0"/>
<evidence type="ECO:0000313" key="2">
    <source>
        <dbReference type="Proteomes" id="UP000202259"/>
    </source>
</evidence>
<gene>
    <name evidence="1" type="ORF">B5D82_01585</name>
</gene>
<proteinExistence type="predicted"/>
<keyword evidence="2" id="KW-1185">Reference proteome</keyword>
<dbReference type="KEGG" id="cber:B5D82_01585"/>
<protein>
    <submittedName>
        <fullName evidence="1">Uncharacterized protein</fullName>
    </submittedName>
</protein>
<sequence length="62" mass="6949">MKVYIEKLVGISQAKAQPTKPASSTVEFDVCFVGRHLCRRFRWVNVVMCLDGLKSNLHRAGG</sequence>
<evidence type="ECO:0000313" key="1">
    <source>
        <dbReference type="EMBL" id="ASP46584.1"/>
    </source>
</evidence>
<name>A0A222G5F0_9GAMM</name>
<dbReference type="Proteomes" id="UP000202259">
    <property type="component" value="Chromosome"/>
</dbReference>
<accession>A0A222G5F0</accession>
<dbReference type="EMBL" id="CP020465">
    <property type="protein sequence ID" value="ASP46584.1"/>
    <property type="molecule type" value="Genomic_DNA"/>
</dbReference>
<organism evidence="1 2">
    <name type="scientific">Cognaticolwellia beringensis</name>
    <dbReference type="NCBI Taxonomy" id="1967665"/>
    <lineage>
        <taxon>Bacteria</taxon>
        <taxon>Pseudomonadati</taxon>
        <taxon>Pseudomonadota</taxon>
        <taxon>Gammaproteobacteria</taxon>
        <taxon>Alteromonadales</taxon>
        <taxon>Colwelliaceae</taxon>
        <taxon>Cognaticolwellia</taxon>
    </lineage>
</organism>